<keyword evidence="3" id="KW-0812">Transmembrane</keyword>
<keyword evidence="4" id="KW-0012">Acyltransferase</keyword>
<keyword evidence="3" id="KW-1133">Transmembrane helix</keyword>
<dbReference type="RefSeq" id="WP_119794668.1">
    <property type="nucleotide sequence ID" value="NZ_QYZD01000015.1"/>
</dbReference>
<dbReference type="EMBL" id="QYZD01000015">
    <property type="protein sequence ID" value="RJG22578.1"/>
    <property type="molecule type" value="Genomic_DNA"/>
</dbReference>
<evidence type="ECO:0000313" key="4">
    <source>
        <dbReference type="EMBL" id="RJG22578.1"/>
    </source>
</evidence>
<organism evidence="4 5">
    <name type="scientific">Paenibacillus thiaminolyticus</name>
    <name type="common">Bacillus thiaminolyticus</name>
    <dbReference type="NCBI Taxonomy" id="49283"/>
    <lineage>
        <taxon>Bacteria</taxon>
        <taxon>Bacillati</taxon>
        <taxon>Bacillota</taxon>
        <taxon>Bacilli</taxon>
        <taxon>Bacillales</taxon>
        <taxon>Paenibacillaceae</taxon>
        <taxon>Paenibacillus</taxon>
    </lineage>
</organism>
<sequence length="750" mass="85271">MNRNRLNRWAKWICKAKDGSVSILLVFIVAAMFLFTSVFIDYARIAAAEWRIEALSRAGIRSVMSAYEPALQERYQLFAYGATDPAQILDYVMQDHNQLRSTGVFPWVPLLLDSHSTSVTRPLADYDEMERQILEDIKYKAPVQFVFELSGKLKPMSGVLKEAAQATELLAKLKKLVDRRDKELLAVLKLQKKSRDELNRSGIDKGIAAHRNDMMEDRPLGTIRSAADIAAQYADYAEKKREDDRRGEDEELQHRDDTDRYEKDSREHAWSLQRAVSMHNGNHDRWLREAEAQLKEAKAFNEEMKRVIEEVRSSPDYAGYDRVGQSDIPDGGTMENDQQVADAIKEINASAEQLVMPDSFFEEWSGEINRQQAVMSTIDNAASVFQRLADGISAYSTSAYTLKDKGRELMEAYETYASEFIRPPGSYIERREAAMINHQGKDKERKRVEKEADKELDKAKNLLSSLSELKSKLQEHQAAFDDVRRKMEAIDAHNQSSTEAPAERAVGDDAVEESKQSMDSVTTLYDQAADGFLSLRDRLYRNEYAYMYFTSYDPRQLKSLLDSGNPGEEVVKSLAIANQELEYILYGFHNPIGNIASAYGEIFTMRLAIRTMEGIVEFGKLGHPLLILASAILYGIQQAVQDMLLLVTKNEIPISRYLPAVKLNYADHLRLFMLAHGSREGMLKRMLALIHYNTGIDPAARGTYGETEVRLSTPLWFLPGLMKLLGHAALWDGEIENGRYYGVKRSVFSY</sequence>
<evidence type="ECO:0000256" key="1">
    <source>
        <dbReference type="SAM" id="Coils"/>
    </source>
</evidence>
<proteinExistence type="predicted"/>
<evidence type="ECO:0000256" key="3">
    <source>
        <dbReference type="SAM" id="Phobius"/>
    </source>
</evidence>
<accession>A0A3A3GHJ2</accession>
<dbReference type="Proteomes" id="UP000266177">
    <property type="component" value="Unassembled WGS sequence"/>
</dbReference>
<keyword evidence="1" id="KW-0175">Coiled coil</keyword>
<protein>
    <submittedName>
        <fullName evidence="4">Acyl-CoA cholesterol acyltransferase</fullName>
    </submittedName>
</protein>
<feature type="transmembrane region" description="Helical" evidence="3">
    <location>
        <begin position="21"/>
        <end position="40"/>
    </location>
</feature>
<dbReference type="GO" id="GO:0016746">
    <property type="term" value="F:acyltransferase activity"/>
    <property type="evidence" value="ECO:0007669"/>
    <property type="project" value="UniProtKB-KW"/>
</dbReference>
<dbReference type="AlphaFoldDB" id="A0A3A3GHJ2"/>
<evidence type="ECO:0000313" key="5">
    <source>
        <dbReference type="Proteomes" id="UP000266177"/>
    </source>
</evidence>
<gene>
    <name evidence="4" type="ORF">DQX05_16615</name>
</gene>
<keyword evidence="3" id="KW-0472">Membrane</keyword>
<evidence type="ECO:0000256" key="2">
    <source>
        <dbReference type="SAM" id="MobiDB-lite"/>
    </source>
</evidence>
<name>A0A3A3GHJ2_PANTH</name>
<feature type="coiled-coil region" evidence="1">
    <location>
        <begin position="445"/>
        <end position="486"/>
    </location>
</feature>
<feature type="region of interest" description="Disordered" evidence="2">
    <location>
        <begin position="237"/>
        <end position="263"/>
    </location>
</feature>
<reference evidence="4 5" key="1">
    <citation type="submission" date="2018-09" db="EMBL/GenBank/DDBJ databases">
        <title>Paenibacillus SK2017-BO5.</title>
        <authorList>
            <person name="Piskunova J.V."/>
            <person name="Dubiley S.A."/>
            <person name="Severinov K.V."/>
        </authorList>
    </citation>
    <scope>NUCLEOTIDE SEQUENCE [LARGE SCALE GENOMIC DNA]</scope>
    <source>
        <strain evidence="4 5">BO5</strain>
    </source>
</reference>
<dbReference type="OrthoDB" id="2385264at2"/>
<keyword evidence="4" id="KW-0808">Transferase</keyword>
<comment type="caution">
    <text evidence="4">The sequence shown here is derived from an EMBL/GenBank/DDBJ whole genome shotgun (WGS) entry which is preliminary data.</text>
</comment>